<dbReference type="InterPro" id="IPR000866">
    <property type="entry name" value="AhpC/TSA"/>
</dbReference>
<feature type="chain" id="PRO_5046352944" evidence="1">
    <location>
        <begin position="22"/>
        <end position="200"/>
    </location>
</feature>
<sequence length="200" mass="21844">MKNYLSLVLAATFLWTTTLNAAVEVGAQAPDFTLTDTTGKQHRLSDFTGQYVVLEWTNRHCPFVMKHYGEGDMQALQESMTADGVVWLQVISSAEGKQGYVTPAEGEVLRESQGMHSTAMLLDTSGSVGRQYDARTTPHMYLINPEGTLVYQGAIDSIKSARQSDIAKAKNYVKAAYESAKAGEPVEDATTVPYGCSVKY</sequence>
<feature type="domain" description="Thioredoxin" evidence="2">
    <location>
        <begin position="23"/>
        <end position="178"/>
    </location>
</feature>
<evidence type="ECO:0000313" key="4">
    <source>
        <dbReference type="Proteomes" id="UP001243717"/>
    </source>
</evidence>
<dbReference type="Pfam" id="PF00578">
    <property type="entry name" value="AhpC-TSA"/>
    <property type="match status" value="1"/>
</dbReference>
<name>A0ABU1AGS0_9BACT</name>
<dbReference type="SUPFAM" id="SSF52833">
    <property type="entry name" value="Thioredoxin-like"/>
    <property type="match status" value="1"/>
</dbReference>
<dbReference type="PANTHER" id="PTHR43640">
    <property type="entry name" value="OS07G0260300 PROTEIN"/>
    <property type="match status" value="1"/>
</dbReference>
<gene>
    <name evidence="3" type="ORF">QEH59_06070</name>
</gene>
<dbReference type="RefSeq" id="WP_308984464.1">
    <property type="nucleotide sequence ID" value="NZ_JARXIC010000007.1"/>
</dbReference>
<dbReference type="InterPro" id="IPR013766">
    <property type="entry name" value="Thioredoxin_domain"/>
</dbReference>
<comment type="caution">
    <text evidence="3">The sequence shown here is derived from an EMBL/GenBank/DDBJ whole genome shotgun (WGS) entry which is preliminary data.</text>
</comment>
<proteinExistence type="predicted"/>
<keyword evidence="1" id="KW-0732">Signal</keyword>
<dbReference type="CDD" id="cd02969">
    <property type="entry name" value="PRX_like1"/>
    <property type="match status" value="1"/>
</dbReference>
<dbReference type="PANTHER" id="PTHR43640:SF1">
    <property type="entry name" value="THIOREDOXIN-DEPENDENT PEROXIREDOXIN"/>
    <property type="match status" value="1"/>
</dbReference>
<feature type="signal peptide" evidence="1">
    <location>
        <begin position="1"/>
        <end position="21"/>
    </location>
</feature>
<evidence type="ECO:0000256" key="1">
    <source>
        <dbReference type="SAM" id="SignalP"/>
    </source>
</evidence>
<keyword evidence="4" id="KW-1185">Reference proteome</keyword>
<dbReference type="InterPro" id="IPR047262">
    <property type="entry name" value="PRX-like1"/>
</dbReference>
<reference evidence="3 4" key="1">
    <citation type="submission" date="2023-04" db="EMBL/GenBank/DDBJ databases">
        <title>A novel bacteria isolated from coastal sediment.</title>
        <authorList>
            <person name="Liu X.-J."/>
            <person name="Du Z.-J."/>
        </authorList>
    </citation>
    <scope>NUCLEOTIDE SEQUENCE [LARGE SCALE GENOMIC DNA]</scope>
    <source>
        <strain evidence="3 4">SDUM461004</strain>
    </source>
</reference>
<dbReference type="PROSITE" id="PS51352">
    <property type="entry name" value="THIOREDOXIN_2"/>
    <property type="match status" value="1"/>
</dbReference>
<evidence type="ECO:0000313" key="3">
    <source>
        <dbReference type="EMBL" id="MDQ8193981.1"/>
    </source>
</evidence>
<organism evidence="3 4">
    <name type="scientific">Thalassobacterium sedimentorum</name>
    <dbReference type="NCBI Taxonomy" id="3041258"/>
    <lineage>
        <taxon>Bacteria</taxon>
        <taxon>Pseudomonadati</taxon>
        <taxon>Verrucomicrobiota</taxon>
        <taxon>Opitutia</taxon>
        <taxon>Puniceicoccales</taxon>
        <taxon>Coraliomargaritaceae</taxon>
        <taxon>Thalassobacterium</taxon>
    </lineage>
</organism>
<dbReference type="Proteomes" id="UP001243717">
    <property type="component" value="Unassembled WGS sequence"/>
</dbReference>
<protein>
    <submittedName>
        <fullName evidence="3">Thioredoxin family protein</fullName>
    </submittedName>
</protein>
<accession>A0ABU1AGS0</accession>
<dbReference type="Gene3D" id="3.40.30.10">
    <property type="entry name" value="Glutaredoxin"/>
    <property type="match status" value="1"/>
</dbReference>
<dbReference type="InterPro" id="IPR036249">
    <property type="entry name" value="Thioredoxin-like_sf"/>
</dbReference>
<dbReference type="EMBL" id="JARXIC010000007">
    <property type="protein sequence ID" value="MDQ8193981.1"/>
    <property type="molecule type" value="Genomic_DNA"/>
</dbReference>
<evidence type="ECO:0000259" key="2">
    <source>
        <dbReference type="PROSITE" id="PS51352"/>
    </source>
</evidence>